<keyword evidence="2 6" id="KW-0645">Protease</keyword>
<comment type="similarity">
    <text evidence="1">Belongs to the peptidase S8 family.</text>
</comment>
<dbReference type="KEGG" id="dvl:Dvul_2776"/>
<name>A0A0H3ABR3_NITV4</name>
<dbReference type="InterPro" id="IPR034074">
    <property type="entry name" value="Y4bN_pept_dom"/>
</dbReference>
<dbReference type="Gene3D" id="3.40.50.200">
    <property type="entry name" value="Peptidase S8/S53 domain"/>
    <property type="match status" value="1"/>
</dbReference>
<evidence type="ECO:0000256" key="4">
    <source>
        <dbReference type="ARBA" id="ARBA00022825"/>
    </source>
</evidence>
<dbReference type="Proteomes" id="UP000009173">
    <property type="component" value="Chromosome"/>
</dbReference>
<evidence type="ECO:0000256" key="3">
    <source>
        <dbReference type="ARBA" id="ARBA00022801"/>
    </source>
</evidence>
<dbReference type="PANTHER" id="PTHR43806">
    <property type="entry name" value="PEPTIDASE S8"/>
    <property type="match status" value="1"/>
</dbReference>
<dbReference type="PANTHER" id="PTHR43806:SF11">
    <property type="entry name" value="CEREVISIN-RELATED"/>
    <property type="match status" value="1"/>
</dbReference>
<dbReference type="EMBL" id="CP000527">
    <property type="protein sequence ID" value="ABM29787.1"/>
    <property type="molecule type" value="Genomic_DNA"/>
</dbReference>
<keyword evidence="4" id="KW-0720">Serine protease</keyword>
<dbReference type="SUPFAM" id="SSF52743">
    <property type="entry name" value="Subtilisin-like"/>
    <property type="match status" value="1"/>
</dbReference>
<accession>A0A0H3ABR3</accession>
<evidence type="ECO:0000256" key="2">
    <source>
        <dbReference type="ARBA" id="ARBA00022670"/>
    </source>
</evidence>
<reference evidence="7" key="1">
    <citation type="journal article" date="2009" name="Environ. Microbiol.">
        <title>Contribution of mobile genetic elements to Desulfovibrio vulgaris genome plasticity.</title>
        <authorList>
            <person name="Walker C.B."/>
            <person name="Stolyar S."/>
            <person name="Chivian D."/>
            <person name="Pinel N."/>
            <person name="Gabster J.A."/>
            <person name="Dehal P.S."/>
            <person name="He Z."/>
            <person name="Yang Z.K."/>
            <person name="Yen H.C."/>
            <person name="Zhou J."/>
            <person name="Wall J.D."/>
            <person name="Hazen T.C."/>
            <person name="Arkin A.P."/>
            <person name="Stahl D.A."/>
        </authorList>
    </citation>
    <scope>NUCLEOTIDE SEQUENCE [LARGE SCALE GENOMIC DNA]</scope>
    <source>
        <strain evidence="7">DP4</strain>
    </source>
</reference>
<dbReference type="HOGENOM" id="CLU_017730_1_0_7"/>
<gene>
    <name evidence="6" type="ordered locus">Dvul_2776</name>
</gene>
<sequence length="830" mass="92579">MPIYPLIFLEGHTASHNFTARSSFPRPRLPNIADRQAHITRLQKSFETVCDEQLAALNERQATYLPTREGIYLEVSGEPACELVTESLESQNDGVRLLNIRTAWTPDNQILKRATVFIPTEARAILANKLAKYAETVTDEKPKGRKFIESIAEFKSALINSFWTDDIALLPNAEKQWCEVWIHSSTHDATDYLVRDRLKKLDILCADGSLSFPERLVMCSKINSNDINTIILSLPYISEIRRCREPSSFFTTLENAEQHEWQNDFLERVSFEDSSVAICIFDTGINRGHPLLSPVLSESSQHTLSPDWGTDDHHGHGTKMAGIATYGNLADALAANGRFTVSHQLESCKILPRQGENPPKLYGLITKMATATVEDAAPDYTRLFCMPITTVGAFQAGAPTSWSGAIDQLASGAHDQRRRLFILAAGNVDPSILHNYPKSCFNTPIPDPAQAWNALTVGAYTKLTQIDRRELPGFAPLAASGDISPFSATSASWDKRWPAKPDIVMEGGNLARNPRATGQASCTEADCLSLLTTSRRLQRHQFEAFNQTSAATALAANMAAEIQARYPNAWPETIRALMIHSAEWTDEMIKSHAQNKKKKEFAALRRICGYGVPSLQRAIHCMENSLTLVAEREILPFKKEGSSYKFNHMHIFELPWPKDVLQQMRDTLVTLRITLSYFVEPSPSGIGWKDKYRYRSHGFKFDINMPGEIKNQFIARISAAANDNEDSDEDNAMGFEGNGTDRWTFGPQSRTAGSIHSDKWTGTAADLAESNLIAVFPQMGWWRTRHQLGKFNNTARYSLVVSLQTEAEGVDLYVPVANQIGIAQPVAVEI</sequence>
<dbReference type="PRINTS" id="PR00723">
    <property type="entry name" value="SUBTILISIN"/>
</dbReference>
<feature type="domain" description="Peptidase S8/S53" evidence="5">
    <location>
        <begin position="274"/>
        <end position="611"/>
    </location>
</feature>
<dbReference type="InterPro" id="IPR000209">
    <property type="entry name" value="Peptidase_S8/S53_dom"/>
</dbReference>
<dbReference type="CDD" id="cd04847">
    <property type="entry name" value="Peptidases_S8_Subtilisin_like_2"/>
    <property type="match status" value="1"/>
</dbReference>
<keyword evidence="3" id="KW-0378">Hydrolase</keyword>
<dbReference type="GO" id="GO:0006508">
    <property type="term" value="P:proteolysis"/>
    <property type="evidence" value="ECO:0007669"/>
    <property type="project" value="UniProtKB-KW"/>
</dbReference>
<evidence type="ECO:0000313" key="7">
    <source>
        <dbReference type="Proteomes" id="UP000009173"/>
    </source>
</evidence>
<evidence type="ECO:0000256" key="1">
    <source>
        <dbReference type="ARBA" id="ARBA00011073"/>
    </source>
</evidence>
<dbReference type="InterPro" id="IPR036852">
    <property type="entry name" value="Peptidase_S8/S53_dom_sf"/>
</dbReference>
<proteinExistence type="inferred from homology"/>
<dbReference type="InterPro" id="IPR050131">
    <property type="entry name" value="Peptidase_S8_subtilisin-like"/>
</dbReference>
<dbReference type="AlphaFoldDB" id="A0A0H3ABR3"/>
<dbReference type="RefSeq" id="WP_011793081.1">
    <property type="nucleotide sequence ID" value="NC_008751.1"/>
</dbReference>
<evidence type="ECO:0000313" key="6">
    <source>
        <dbReference type="EMBL" id="ABM29787.1"/>
    </source>
</evidence>
<organism evidence="6 7">
    <name type="scientific">Nitratidesulfovibrio vulgaris (strain DP4)</name>
    <name type="common">Desulfovibrio vulgaris</name>
    <dbReference type="NCBI Taxonomy" id="391774"/>
    <lineage>
        <taxon>Bacteria</taxon>
        <taxon>Pseudomonadati</taxon>
        <taxon>Thermodesulfobacteriota</taxon>
        <taxon>Desulfovibrionia</taxon>
        <taxon>Desulfovibrionales</taxon>
        <taxon>Desulfovibrionaceae</taxon>
        <taxon>Nitratidesulfovibrio</taxon>
    </lineage>
</organism>
<dbReference type="GO" id="GO:0004252">
    <property type="term" value="F:serine-type endopeptidase activity"/>
    <property type="evidence" value="ECO:0007669"/>
    <property type="project" value="InterPro"/>
</dbReference>
<protein>
    <submittedName>
        <fullName evidence="6">Subtilisin-like serine protease</fullName>
    </submittedName>
</protein>
<dbReference type="Pfam" id="PF00082">
    <property type="entry name" value="Peptidase_S8"/>
    <property type="match status" value="1"/>
</dbReference>
<evidence type="ECO:0000259" key="5">
    <source>
        <dbReference type="Pfam" id="PF00082"/>
    </source>
</evidence>
<dbReference type="InterPro" id="IPR015500">
    <property type="entry name" value="Peptidase_S8_subtilisin-rel"/>
</dbReference>